<dbReference type="Gene3D" id="3.40.1360.10">
    <property type="match status" value="1"/>
</dbReference>
<protein>
    <recommendedName>
        <fullName evidence="3">Bifunctional DNA primase/helicase</fullName>
    </recommendedName>
</protein>
<dbReference type="SUPFAM" id="SSF52540">
    <property type="entry name" value="P-loop containing nucleoside triphosphate hydrolases"/>
    <property type="match status" value="1"/>
</dbReference>
<dbReference type="InterPro" id="IPR027417">
    <property type="entry name" value="P-loop_NTPase"/>
</dbReference>
<dbReference type="AlphaFoldDB" id="A0A0L7MB26"/>
<evidence type="ECO:0000313" key="1">
    <source>
        <dbReference type="EMBL" id="KOC19089.1"/>
    </source>
</evidence>
<evidence type="ECO:0008006" key="3">
    <source>
        <dbReference type="Google" id="ProtNLM"/>
    </source>
</evidence>
<dbReference type="InterPro" id="IPR034154">
    <property type="entry name" value="TOPRIM_DnaG/twinkle"/>
</dbReference>
<dbReference type="Pfam" id="PF13155">
    <property type="entry name" value="Toprim_2"/>
    <property type="match status" value="1"/>
</dbReference>
<sequence length="927" mass="105045">MSDLLHEIAQRLQSDYGFKPASDGKHLRKGRCPGCDHKSLWTYAATPWVVKCERLNHCGYEAHAKDLYSDLFESWSERARMAEERKPEAERNPHAAADAYLQQARGFDLTRIRGLYSQEQYFDQRADRGRGAGTATVRFAVAQTWWERLIDKPARFGKKKANFKQGGSYGGHWWAMPNLSFAAPNPAQPEAPEPPKELWLVEGIFDAIALAHHGIAAVALMSCNNYPGKALAALREQIQREGQQVKEPRLVFALDSDKAGRDYTLRHVRRAQEAGWRCTAAQIPQRSGSAKQDWNDLHLRELLTDKDLKEYLHQGALLVAESASDKALLMYNHTGRAEFDLEYGSRLYWFKLDLAAYSKAKDDLEKGQEEGDKYLSEHELREKAIEQASVLQPIANCLPKALYYQRNEVTQEAWYYFSIAQPHKSLPVKGNFTAGHLTSASEFKKQLLHLAPGALYSGSSAQLERMMQRQLDNIKEVQTVDFVGYSAQHKTYLLGDYAVHDGAVLEANEEDYFEIGKLSIKSLQRSIHLHINRDAEAQDRSWPQHLWSAFGAPGYVALSYWFASLFAEQIRAEQMSFPFLEIVGEPGSGKTTLIQFLWKLFGRDYEGFDPSKSTAAGRMRTFTQVSNLPIVLIESDRETKTGNSAHVKSFDWDELKDAYNGRNVRTTGVRTGGNETYDPPFRASIVISQNNPVQASQAIMERICHMTFTTHGHTPASFESAKKLETYEMEQLSGFLLACLRQEAQVLETFKKETDKTIAWLLQQDGIHKPRIAKNHAQLLVAVVTMSRLMRMSDGQLDAVRSCIVAMAQERQRSISADHPLVQEFWEMFDFLDSLPTDTVRGTLHVPRLNHSRDKQLIAVNLNEFVEQASVHRQQVPPLAELKKVLRTSKARRFVDSSRVINSAIKTRNAGDDQGKAVRCWVFELGG</sequence>
<evidence type="ECO:0000313" key="2">
    <source>
        <dbReference type="Proteomes" id="UP000037442"/>
    </source>
</evidence>
<accession>A0A0L7MB26</accession>
<organism evidence="1 2">
    <name type="scientific">Comamonas testosteroni</name>
    <name type="common">Pseudomonas testosteroni</name>
    <dbReference type="NCBI Taxonomy" id="285"/>
    <lineage>
        <taxon>Bacteria</taxon>
        <taxon>Pseudomonadati</taxon>
        <taxon>Pseudomonadota</taxon>
        <taxon>Betaproteobacteria</taxon>
        <taxon>Burkholderiales</taxon>
        <taxon>Comamonadaceae</taxon>
        <taxon>Comamonas</taxon>
    </lineage>
</organism>
<dbReference type="CDD" id="cd01029">
    <property type="entry name" value="TOPRIM_primases"/>
    <property type="match status" value="1"/>
</dbReference>
<comment type="caution">
    <text evidence="1">The sequence shown here is derived from an EMBL/GenBank/DDBJ whole genome shotgun (WGS) entry which is preliminary data.</text>
</comment>
<dbReference type="PATRIC" id="fig|285.49.peg.4230"/>
<proteinExistence type="predicted"/>
<dbReference type="EMBL" id="JNVD01000033">
    <property type="protein sequence ID" value="KOC19089.1"/>
    <property type="molecule type" value="Genomic_DNA"/>
</dbReference>
<name>A0A0L7MB26_COMTE</name>
<gene>
    <name evidence="1" type="ORF">GL58_20420</name>
</gene>
<dbReference type="SUPFAM" id="SSF56731">
    <property type="entry name" value="DNA primase core"/>
    <property type="match status" value="1"/>
</dbReference>
<reference evidence="2" key="1">
    <citation type="submission" date="2014-06" db="EMBL/GenBank/DDBJ databases">
        <title>Draft genome sequence of C. testosteroni WDL7.</title>
        <authorList>
            <person name="Wu Y."/>
            <person name="Seshan H."/>
            <person name="Arumugam K."/>
        </authorList>
    </citation>
    <scope>NUCLEOTIDE SEQUENCE [LARGE SCALE GENOMIC DNA]</scope>
    <source>
        <strain evidence="2">WDL7</strain>
    </source>
</reference>
<dbReference type="RefSeq" id="WP_053284481.1">
    <property type="nucleotide sequence ID" value="NZ_JNVD01000033.1"/>
</dbReference>
<dbReference type="Proteomes" id="UP000037442">
    <property type="component" value="Unassembled WGS sequence"/>
</dbReference>